<dbReference type="EMBL" id="GISG01215288">
    <property type="protein sequence ID" value="MBA4662233.1"/>
    <property type="molecule type" value="Transcribed_RNA"/>
</dbReference>
<dbReference type="AlphaFoldDB" id="A0A7C9ABK8"/>
<organism evidence="2">
    <name type="scientific">Opuntia streptacantha</name>
    <name type="common">Prickly pear cactus</name>
    <name type="synonym">Opuntia cardona</name>
    <dbReference type="NCBI Taxonomy" id="393608"/>
    <lineage>
        <taxon>Eukaryota</taxon>
        <taxon>Viridiplantae</taxon>
        <taxon>Streptophyta</taxon>
        <taxon>Embryophyta</taxon>
        <taxon>Tracheophyta</taxon>
        <taxon>Spermatophyta</taxon>
        <taxon>Magnoliopsida</taxon>
        <taxon>eudicotyledons</taxon>
        <taxon>Gunneridae</taxon>
        <taxon>Pentapetalae</taxon>
        <taxon>Caryophyllales</taxon>
        <taxon>Cactineae</taxon>
        <taxon>Cactaceae</taxon>
        <taxon>Opuntioideae</taxon>
        <taxon>Opuntia</taxon>
    </lineage>
</organism>
<reference evidence="2" key="2">
    <citation type="submission" date="2020-07" db="EMBL/GenBank/DDBJ databases">
        <authorList>
            <person name="Vera ALvarez R."/>
            <person name="Arias-Moreno D.M."/>
            <person name="Jimenez-Jacinto V."/>
            <person name="Jimenez-Bremont J.F."/>
            <person name="Swaminathan K."/>
            <person name="Moose S.P."/>
            <person name="Guerrero-Gonzalez M.L."/>
            <person name="Marino-Ramirez L."/>
            <person name="Landsman D."/>
            <person name="Rodriguez-Kessler M."/>
            <person name="Delgado-Sanchez P."/>
        </authorList>
    </citation>
    <scope>NUCLEOTIDE SEQUENCE</scope>
    <source>
        <tissue evidence="2">Cladode</tissue>
    </source>
</reference>
<name>A0A7C9ABK8_OPUST</name>
<keyword evidence="1" id="KW-1133">Transmembrane helix</keyword>
<protein>
    <submittedName>
        <fullName evidence="2">Uncharacterized protein</fullName>
    </submittedName>
</protein>
<evidence type="ECO:0000256" key="1">
    <source>
        <dbReference type="SAM" id="Phobius"/>
    </source>
</evidence>
<keyword evidence="1" id="KW-0472">Membrane</keyword>
<reference evidence="2" key="1">
    <citation type="journal article" date="2013" name="J. Plant Res.">
        <title>Effect of fungi and light on seed germination of three Opuntia species from semiarid lands of central Mexico.</title>
        <authorList>
            <person name="Delgado-Sanchez P."/>
            <person name="Jimenez-Bremont J.F."/>
            <person name="Guerrero-Gonzalez Mde L."/>
            <person name="Flores J."/>
        </authorList>
    </citation>
    <scope>NUCLEOTIDE SEQUENCE</scope>
    <source>
        <tissue evidence="2">Cladode</tissue>
    </source>
</reference>
<keyword evidence="1" id="KW-0812">Transmembrane</keyword>
<evidence type="ECO:0000313" key="2">
    <source>
        <dbReference type="EMBL" id="MBA4662233.1"/>
    </source>
</evidence>
<proteinExistence type="predicted"/>
<accession>A0A7C9ABK8</accession>
<feature type="transmembrane region" description="Helical" evidence="1">
    <location>
        <begin position="12"/>
        <end position="32"/>
    </location>
</feature>
<sequence length="117" mass="13215">MIQTSSVGGVKRAILLMGSGVGNLFFPLWIFSNPLFVLRWEMELECFSGKTSGAEINHSKLTSQTFLEWFLRGRLLCKRFCLGMGVSISGTSLLLEAQMIGKRKAFLICYLFLQIRK</sequence>